<dbReference type="Pfam" id="PF13302">
    <property type="entry name" value="Acetyltransf_3"/>
    <property type="match status" value="1"/>
</dbReference>
<name>A0A7C9HT88_9GAMM</name>
<dbReference type="RefSeq" id="WP_156639412.1">
    <property type="nucleotide sequence ID" value="NZ_WOXT01000001.1"/>
</dbReference>
<dbReference type="GO" id="GO:0005737">
    <property type="term" value="C:cytoplasm"/>
    <property type="evidence" value="ECO:0007669"/>
    <property type="project" value="TreeGrafter"/>
</dbReference>
<dbReference type="PROSITE" id="PS51186">
    <property type="entry name" value="GNAT"/>
    <property type="match status" value="1"/>
</dbReference>
<evidence type="ECO:0000259" key="1">
    <source>
        <dbReference type="PROSITE" id="PS51186"/>
    </source>
</evidence>
<feature type="domain" description="N-acetyltransferase" evidence="1">
    <location>
        <begin position="12"/>
        <end position="164"/>
    </location>
</feature>
<dbReference type="EMBL" id="WOXT01000001">
    <property type="protein sequence ID" value="MUV12638.1"/>
    <property type="molecule type" value="Genomic_DNA"/>
</dbReference>
<organism evidence="2 3">
    <name type="scientific">Noviluteimonas gilva</name>
    <dbReference type="NCBI Taxonomy" id="2682097"/>
    <lineage>
        <taxon>Bacteria</taxon>
        <taxon>Pseudomonadati</taxon>
        <taxon>Pseudomonadota</taxon>
        <taxon>Gammaproteobacteria</taxon>
        <taxon>Lysobacterales</taxon>
        <taxon>Lysobacteraceae</taxon>
        <taxon>Noviluteimonas</taxon>
    </lineage>
</organism>
<accession>A0A7C9HT88</accession>
<dbReference type="InterPro" id="IPR051531">
    <property type="entry name" value="N-acetyltransferase"/>
</dbReference>
<sequence length="164" mass="17765">MPGFPVLKGRRIRLRAPVADDVAPVFALFSDPDTMRHWPRAPMRHTDEAAAYIAECAGHFEGGRRIDWIVALPHADTAIGTCTLYDIEAGRGASIGYALLPAHRGRGLATDAVLTATAWAFRTLALERVEATVEPDNLASQRLLARAGFARAAIDRYCLVGGSR</sequence>
<dbReference type="SUPFAM" id="SSF55729">
    <property type="entry name" value="Acyl-CoA N-acyltransferases (Nat)"/>
    <property type="match status" value="1"/>
</dbReference>
<dbReference type="InterPro" id="IPR016181">
    <property type="entry name" value="Acyl_CoA_acyltransferase"/>
</dbReference>
<proteinExistence type="predicted"/>
<keyword evidence="2" id="KW-0808">Transferase</keyword>
<protein>
    <submittedName>
        <fullName evidence="2">GNAT family N-acetyltransferase</fullName>
    </submittedName>
</protein>
<dbReference type="PANTHER" id="PTHR43792">
    <property type="entry name" value="GNAT FAMILY, PUTATIVE (AFU_ORTHOLOGUE AFUA_3G00765)-RELATED-RELATED"/>
    <property type="match status" value="1"/>
</dbReference>
<dbReference type="Proteomes" id="UP000479692">
    <property type="component" value="Unassembled WGS sequence"/>
</dbReference>
<gene>
    <name evidence="2" type="ORF">GN331_00265</name>
</gene>
<reference evidence="2 3" key="1">
    <citation type="submission" date="2019-12" db="EMBL/GenBank/DDBJ databases">
        <authorList>
            <person name="Xu J."/>
        </authorList>
    </citation>
    <scope>NUCLEOTIDE SEQUENCE [LARGE SCALE GENOMIC DNA]</scope>
    <source>
        <strain evidence="2 3">HX-5-24</strain>
    </source>
</reference>
<dbReference type="GO" id="GO:0008999">
    <property type="term" value="F:protein-N-terminal-alanine acetyltransferase activity"/>
    <property type="evidence" value="ECO:0007669"/>
    <property type="project" value="TreeGrafter"/>
</dbReference>
<keyword evidence="3" id="KW-1185">Reference proteome</keyword>
<dbReference type="AlphaFoldDB" id="A0A7C9HT88"/>
<evidence type="ECO:0000313" key="3">
    <source>
        <dbReference type="Proteomes" id="UP000479692"/>
    </source>
</evidence>
<dbReference type="Gene3D" id="3.40.630.30">
    <property type="match status" value="1"/>
</dbReference>
<dbReference type="InterPro" id="IPR000182">
    <property type="entry name" value="GNAT_dom"/>
</dbReference>
<dbReference type="PANTHER" id="PTHR43792:SF9">
    <property type="entry name" value="RIBOSOMAL-PROTEIN-ALANINE ACETYLTRANSFERASE"/>
    <property type="match status" value="1"/>
</dbReference>
<evidence type="ECO:0000313" key="2">
    <source>
        <dbReference type="EMBL" id="MUV12638.1"/>
    </source>
</evidence>
<comment type="caution">
    <text evidence="2">The sequence shown here is derived from an EMBL/GenBank/DDBJ whole genome shotgun (WGS) entry which is preliminary data.</text>
</comment>